<accession>A0A1R1PMN1</accession>
<keyword evidence="7" id="KW-0624">Polysaccharide degradation</keyword>
<keyword evidence="5" id="KW-0119">Carbohydrate metabolism</keyword>
<dbReference type="GO" id="GO:0000272">
    <property type="term" value="P:polysaccharide catabolic process"/>
    <property type="evidence" value="ECO:0007669"/>
    <property type="project" value="UniProtKB-KW"/>
</dbReference>
<evidence type="ECO:0000256" key="7">
    <source>
        <dbReference type="ARBA" id="ARBA00023326"/>
    </source>
</evidence>
<dbReference type="EC" id="3.2.1.3" evidence="3"/>
<evidence type="ECO:0000313" key="10">
    <source>
        <dbReference type="EMBL" id="OMH82209.1"/>
    </source>
</evidence>
<dbReference type="InterPro" id="IPR012341">
    <property type="entry name" value="6hp_glycosidase-like_sf"/>
</dbReference>
<evidence type="ECO:0000259" key="9">
    <source>
        <dbReference type="Pfam" id="PF00723"/>
    </source>
</evidence>
<evidence type="ECO:0000256" key="6">
    <source>
        <dbReference type="ARBA" id="ARBA00023295"/>
    </source>
</evidence>
<keyword evidence="6" id="KW-0326">Glycosidase</keyword>
<organism evidence="10 11">
    <name type="scientific">Zancudomyces culisetae</name>
    <name type="common">Gut fungus</name>
    <name type="synonym">Smittium culisetae</name>
    <dbReference type="NCBI Taxonomy" id="1213189"/>
    <lineage>
        <taxon>Eukaryota</taxon>
        <taxon>Fungi</taxon>
        <taxon>Fungi incertae sedis</taxon>
        <taxon>Zoopagomycota</taxon>
        <taxon>Kickxellomycotina</taxon>
        <taxon>Harpellomycetes</taxon>
        <taxon>Harpellales</taxon>
        <taxon>Legeriomycetaceae</taxon>
        <taxon>Zancudomyces</taxon>
    </lineage>
</organism>
<gene>
    <name evidence="10" type="ORF">AX774_g4328</name>
</gene>
<keyword evidence="8" id="KW-0732">Signal</keyword>
<keyword evidence="11" id="KW-1185">Reference proteome</keyword>
<dbReference type="EMBL" id="LSSK01000719">
    <property type="protein sequence ID" value="OMH82209.1"/>
    <property type="molecule type" value="Genomic_DNA"/>
</dbReference>
<comment type="catalytic activity">
    <reaction evidence="1">
        <text>Hydrolysis of terminal (1-&gt;4)-linked alpha-D-glucose residues successively from non-reducing ends of the chains with release of beta-D-glucose.</text>
        <dbReference type="EC" id="3.2.1.3"/>
    </reaction>
</comment>
<evidence type="ECO:0000256" key="3">
    <source>
        <dbReference type="ARBA" id="ARBA00012593"/>
    </source>
</evidence>
<dbReference type="OrthoDB" id="6123450at2759"/>
<feature type="chain" id="PRO_5012955174" description="glucan 1,4-alpha-glucosidase" evidence="8">
    <location>
        <begin position="22"/>
        <end position="529"/>
    </location>
</feature>
<dbReference type="SUPFAM" id="SSF48208">
    <property type="entry name" value="Six-hairpin glycosidases"/>
    <property type="match status" value="1"/>
</dbReference>
<name>A0A1R1PMN1_ZANCU</name>
<dbReference type="PANTHER" id="PTHR31616">
    <property type="entry name" value="TREHALASE"/>
    <property type="match status" value="1"/>
</dbReference>
<proteinExistence type="inferred from homology"/>
<sequence>MLGSLNRSILPALLLSSAAYALTKRSDGDVGFDEWVDTQYKAAVTRLNSNLHVYESEPDVFKGAMVASPSKKNPDYFYHWTRDSALTMSCVVDYIKDTANAGYNTCNDPYSVGKTANDFDEFINYYINFTNFLVKYRRHPVSDLGEPKFYMNGTLFLDPWGRPQNDGPAERSITNIQYFNLLMSTNNFRSQQVDGVDFLNNVLMCDSCVLTQDLKYLEANYTQPNFDVWEEVSGTHFYNMIATSKAFKLASQLYDEVYDNQPMASKYEILYRKTLDFASTGFWNSTSQILMSTIDYKEGVYKTYDFLDATVVLAWIHTFEDGDFFIKSNDMLSKTLQTVKRLIEVNSEIYTVNDPSFGAPGIAIGRYPSDKYNGYDSFTLGNPWLLLTSGVSEFFYKFSISAETRGKFIYNSQMRDFLLFSHNLLQAGSHDKVISSDLLNFINAPCDKTTILYQSKHSEIFNGIQSLLAKTGDFFLKRVQFHSLPDGSMAEQFNRETGKQQGAPDLTWSYAAFMTAVNARSRALSAIQN</sequence>
<dbReference type="InterPro" id="IPR000165">
    <property type="entry name" value="Glucoamylase"/>
</dbReference>
<dbReference type="AlphaFoldDB" id="A0A1R1PMN1"/>
<comment type="similarity">
    <text evidence="2">Belongs to the glycosyl hydrolase 15 family.</text>
</comment>
<dbReference type="PANTHER" id="PTHR31616:SF9">
    <property type="entry name" value="GLUCOAMYLASE, INTRACELLULAR SPORULATION-SPECIFIC"/>
    <property type="match status" value="1"/>
</dbReference>
<dbReference type="Pfam" id="PF00723">
    <property type="entry name" value="Glyco_hydro_15"/>
    <property type="match status" value="1"/>
</dbReference>
<dbReference type="Gene3D" id="1.50.10.10">
    <property type="match status" value="1"/>
</dbReference>
<dbReference type="PRINTS" id="PR00736">
    <property type="entry name" value="GLHYDRLASE15"/>
</dbReference>
<evidence type="ECO:0000256" key="2">
    <source>
        <dbReference type="ARBA" id="ARBA00006188"/>
    </source>
</evidence>
<feature type="signal peptide" evidence="8">
    <location>
        <begin position="1"/>
        <end position="21"/>
    </location>
</feature>
<feature type="domain" description="GH15-like" evidence="9">
    <location>
        <begin position="57"/>
        <end position="517"/>
    </location>
</feature>
<protein>
    <recommendedName>
        <fullName evidence="3">glucan 1,4-alpha-glucosidase</fullName>
        <ecNumber evidence="3">3.2.1.3</ecNumber>
    </recommendedName>
</protein>
<comment type="caution">
    <text evidence="10">The sequence shown here is derived from an EMBL/GenBank/DDBJ whole genome shotgun (WGS) entry which is preliminary data.</text>
</comment>
<evidence type="ECO:0000256" key="8">
    <source>
        <dbReference type="SAM" id="SignalP"/>
    </source>
</evidence>
<dbReference type="GO" id="GO:0004339">
    <property type="term" value="F:glucan 1,4-alpha-glucosidase activity"/>
    <property type="evidence" value="ECO:0007669"/>
    <property type="project" value="UniProtKB-EC"/>
</dbReference>
<dbReference type="Proteomes" id="UP000188320">
    <property type="component" value="Unassembled WGS sequence"/>
</dbReference>
<reference evidence="11" key="1">
    <citation type="submission" date="2017-01" db="EMBL/GenBank/DDBJ databases">
        <authorList>
            <person name="Wang Y."/>
            <person name="White M."/>
            <person name="Kvist S."/>
            <person name="Moncalvo J.-M."/>
        </authorList>
    </citation>
    <scope>NUCLEOTIDE SEQUENCE [LARGE SCALE GENOMIC DNA]</scope>
    <source>
        <strain evidence="11">COL-18-3</strain>
    </source>
</reference>
<dbReference type="InterPro" id="IPR008928">
    <property type="entry name" value="6-hairpin_glycosidase_sf"/>
</dbReference>
<dbReference type="InterPro" id="IPR011613">
    <property type="entry name" value="GH15-like"/>
</dbReference>
<evidence type="ECO:0000256" key="1">
    <source>
        <dbReference type="ARBA" id="ARBA00001863"/>
    </source>
</evidence>
<evidence type="ECO:0000256" key="5">
    <source>
        <dbReference type="ARBA" id="ARBA00023277"/>
    </source>
</evidence>
<dbReference type="GO" id="GO:0000324">
    <property type="term" value="C:fungal-type vacuole"/>
    <property type="evidence" value="ECO:0007669"/>
    <property type="project" value="TreeGrafter"/>
</dbReference>
<evidence type="ECO:0000313" key="11">
    <source>
        <dbReference type="Proteomes" id="UP000188320"/>
    </source>
</evidence>
<evidence type="ECO:0000256" key="4">
    <source>
        <dbReference type="ARBA" id="ARBA00022801"/>
    </source>
</evidence>
<keyword evidence="4" id="KW-0378">Hydrolase</keyword>